<dbReference type="EMBL" id="JAPTGG010000001">
    <property type="protein sequence ID" value="MCZ0864004.1"/>
    <property type="molecule type" value="Genomic_DNA"/>
</dbReference>
<evidence type="ECO:0000256" key="1">
    <source>
        <dbReference type="ARBA" id="ARBA00001917"/>
    </source>
</evidence>
<gene>
    <name evidence="12" type="ORF">O0V09_02260</name>
</gene>
<dbReference type="Gene3D" id="3.20.20.70">
    <property type="entry name" value="Aldolase class I"/>
    <property type="match status" value="1"/>
</dbReference>
<dbReference type="InterPro" id="IPR013785">
    <property type="entry name" value="Aldolase_TIM"/>
</dbReference>
<keyword evidence="8 12" id="KW-0503">Monooxygenase</keyword>
<dbReference type="PANTHER" id="PTHR42747:SF3">
    <property type="entry name" value="NITRONATE MONOOXYGENASE-RELATED"/>
    <property type="match status" value="1"/>
</dbReference>
<dbReference type="RefSeq" id="WP_258330149.1">
    <property type="nucleotide sequence ID" value="NZ_JAPTGG010000001.1"/>
</dbReference>
<organism evidence="12 13">
    <name type="scientific">Dasania phycosphaerae</name>
    <dbReference type="NCBI Taxonomy" id="2950436"/>
    <lineage>
        <taxon>Bacteria</taxon>
        <taxon>Pseudomonadati</taxon>
        <taxon>Pseudomonadota</taxon>
        <taxon>Gammaproteobacteria</taxon>
        <taxon>Cellvibrionales</taxon>
        <taxon>Spongiibacteraceae</taxon>
        <taxon>Dasania</taxon>
    </lineage>
</organism>
<dbReference type="CDD" id="cd04730">
    <property type="entry name" value="NPD_like"/>
    <property type="match status" value="1"/>
</dbReference>
<keyword evidence="5" id="KW-0288">FMN</keyword>
<dbReference type="AlphaFoldDB" id="A0A9J6RHT1"/>
<keyword evidence="13" id="KW-1185">Reference proteome</keyword>
<dbReference type="PANTHER" id="PTHR42747">
    <property type="entry name" value="NITRONATE MONOOXYGENASE-RELATED"/>
    <property type="match status" value="1"/>
</dbReference>
<evidence type="ECO:0000256" key="6">
    <source>
        <dbReference type="ARBA" id="ARBA00022741"/>
    </source>
</evidence>
<evidence type="ECO:0000313" key="13">
    <source>
        <dbReference type="Proteomes" id="UP001069090"/>
    </source>
</evidence>
<comment type="cofactor">
    <cofactor evidence="1">
        <name>FMN</name>
        <dbReference type="ChEBI" id="CHEBI:58210"/>
    </cofactor>
</comment>
<dbReference type="GO" id="GO:0009636">
    <property type="term" value="P:response to toxic substance"/>
    <property type="evidence" value="ECO:0007669"/>
    <property type="project" value="UniProtKB-KW"/>
</dbReference>
<comment type="caution">
    <text evidence="12">The sequence shown here is derived from an EMBL/GenBank/DDBJ whole genome shotgun (WGS) entry which is preliminary data.</text>
</comment>
<keyword evidence="7" id="KW-0560">Oxidoreductase</keyword>
<proteinExistence type="inferred from homology"/>
<evidence type="ECO:0000256" key="4">
    <source>
        <dbReference type="ARBA" id="ARBA00022630"/>
    </source>
</evidence>
<dbReference type="GO" id="GO:0000166">
    <property type="term" value="F:nucleotide binding"/>
    <property type="evidence" value="ECO:0007669"/>
    <property type="project" value="UniProtKB-KW"/>
</dbReference>
<evidence type="ECO:0000256" key="11">
    <source>
        <dbReference type="ARBA" id="ARBA00067136"/>
    </source>
</evidence>
<comment type="similarity">
    <text evidence="2">Belongs to the nitronate monooxygenase family. NMO class I subfamily.</text>
</comment>
<evidence type="ECO:0000256" key="7">
    <source>
        <dbReference type="ARBA" id="ARBA00023002"/>
    </source>
</evidence>
<dbReference type="GO" id="GO:0018580">
    <property type="term" value="F:nitronate monooxygenase activity"/>
    <property type="evidence" value="ECO:0007669"/>
    <property type="project" value="InterPro"/>
</dbReference>
<evidence type="ECO:0000256" key="3">
    <source>
        <dbReference type="ARBA" id="ARBA00022575"/>
    </source>
</evidence>
<protein>
    <recommendedName>
        <fullName evidence="11">Nitronate monooxygenase</fullName>
    </recommendedName>
    <alternativeName>
        <fullName evidence="9">Propionate 3-nitronate monooxygenase</fullName>
    </alternativeName>
</protein>
<dbReference type="SUPFAM" id="SSF51412">
    <property type="entry name" value="Inosine monophosphate dehydrogenase (IMPDH)"/>
    <property type="match status" value="1"/>
</dbReference>
<evidence type="ECO:0000256" key="9">
    <source>
        <dbReference type="ARBA" id="ARBA00031155"/>
    </source>
</evidence>
<dbReference type="InterPro" id="IPR004136">
    <property type="entry name" value="NMO"/>
</dbReference>
<dbReference type="Pfam" id="PF03060">
    <property type="entry name" value="NMO"/>
    <property type="match status" value="1"/>
</dbReference>
<evidence type="ECO:0000313" key="12">
    <source>
        <dbReference type="EMBL" id="MCZ0864004.1"/>
    </source>
</evidence>
<sequence length="350" mass="36803">MNHQTLLGVELPIIQAPMAGVQDSELALAVAAAGGLGSLLCAMLNPTQLEAELARLQEHSPQRFNINFFCHPAPLADAEQESRWRQLLQPYFNEFELDPHSIAPGPQRQPFSHNIADIVEPYRPAIISFHFGLPAADLLARVKSCGSTVLASATTVAEAQWLAAHGADAIIAQGIEAGGHRGMFLSEQLDGQLSTWQLLPQIVHAVTLPVIAAGGIANAQDVATATSLGAVAAQIGSAYLLCPEANTSALHRAALASDRAQHTAVTNLFSGRPARGIINRLMRELGPIHPGVPSFPLAATAVTALRQKAEAQGLDDFSPLWCGQNANACLAISAGELTLQLAGKCAATVN</sequence>
<keyword evidence="4" id="KW-0285">Flavoprotein</keyword>
<keyword evidence="3" id="KW-0216">Detoxification</keyword>
<evidence type="ECO:0000256" key="2">
    <source>
        <dbReference type="ARBA" id="ARBA00009881"/>
    </source>
</evidence>
<evidence type="ECO:0000256" key="10">
    <source>
        <dbReference type="ARBA" id="ARBA00049401"/>
    </source>
</evidence>
<comment type="catalytic activity">
    <reaction evidence="10">
        <text>3 propionate 3-nitronate + 3 O2 + H2O = 3 3-oxopropanoate + 2 nitrate + nitrite + H2O2 + 3 H(+)</text>
        <dbReference type="Rhea" id="RHEA:57332"/>
        <dbReference type="ChEBI" id="CHEBI:15377"/>
        <dbReference type="ChEBI" id="CHEBI:15378"/>
        <dbReference type="ChEBI" id="CHEBI:15379"/>
        <dbReference type="ChEBI" id="CHEBI:16240"/>
        <dbReference type="ChEBI" id="CHEBI:16301"/>
        <dbReference type="ChEBI" id="CHEBI:17632"/>
        <dbReference type="ChEBI" id="CHEBI:33190"/>
        <dbReference type="ChEBI" id="CHEBI:136067"/>
    </reaction>
</comment>
<name>A0A9J6RHT1_9GAMM</name>
<evidence type="ECO:0000256" key="8">
    <source>
        <dbReference type="ARBA" id="ARBA00023033"/>
    </source>
</evidence>
<keyword evidence="6" id="KW-0547">Nucleotide-binding</keyword>
<accession>A0A9J6RHT1</accession>
<evidence type="ECO:0000256" key="5">
    <source>
        <dbReference type="ARBA" id="ARBA00022643"/>
    </source>
</evidence>
<dbReference type="Proteomes" id="UP001069090">
    <property type="component" value="Unassembled WGS sequence"/>
</dbReference>
<reference evidence="12 13" key="1">
    <citation type="submission" date="2022-12" db="EMBL/GenBank/DDBJ databases">
        <title>Dasania phycosphaerae sp. nov., isolated from particulate material of the south coast of Korea.</title>
        <authorList>
            <person name="Jiang Y."/>
        </authorList>
    </citation>
    <scope>NUCLEOTIDE SEQUENCE [LARGE SCALE GENOMIC DNA]</scope>
    <source>
        <strain evidence="12 13">GY-19</strain>
    </source>
</reference>
<dbReference type="FunFam" id="3.20.20.70:FF:000154">
    <property type="entry name" value="Probable nitronate monooxygenase"/>
    <property type="match status" value="1"/>
</dbReference>